<evidence type="ECO:0000256" key="5">
    <source>
        <dbReference type="ARBA" id="ARBA00022741"/>
    </source>
</evidence>
<evidence type="ECO:0000313" key="12">
    <source>
        <dbReference type="EMBL" id="KAJ2781638.1"/>
    </source>
</evidence>
<evidence type="ECO:0000256" key="3">
    <source>
        <dbReference type="ARBA" id="ARBA00007188"/>
    </source>
</evidence>
<feature type="compositionally biased region" description="Acidic residues" evidence="10">
    <location>
        <begin position="4483"/>
        <end position="4508"/>
    </location>
</feature>
<feature type="compositionally biased region" description="Acidic residues" evidence="10">
    <location>
        <begin position="4524"/>
        <end position="4569"/>
    </location>
</feature>
<feature type="compositionally biased region" description="Low complexity" evidence="10">
    <location>
        <begin position="4719"/>
        <end position="4740"/>
    </location>
</feature>
<feature type="compositionally biased region" description="Basic and acidic residues" evidence="10">
    <location>
        <begin position="4650"/>
        <end position="4667"/>
    </location>
</feature>
<feature type="compositionally biased region" description="Acidic residues" evidence="10">
    <location>
        <begin position="4609"/>
        <end position="4635"/>
    </location>
</feature>
<keyword evidence="5 9" id="KW-0547">Nucleotide-binding</keyword>
<keyword evidence="13" id="KW-1185">Reference proteome</keyword>
<dbReference type="GO" id="GO:0005524">
    <property type="term" value="F:ATP binding"/>
    <property type="evidence" value="ECO:0007669"/>
    <property type="project" value="UniProtKB-KW"/>
</dbReference>
<dbReference type="Pfam" id="PF07728">
    <property type="entry name" value="AAA_5"/>
    <property type="match status" value="8"/>
</dbReference>
<feature type="compositionally biased region" description="Acidic residues" evidence="10">
    <location>
        <begin position="4386"/>
        <end position="4417"/>
    </location>
</feature>
<evidence type="ECO:0000256" key="7">
    <source>
        <dbReference type="ARBA" id="ARBA00023186"/>
    </source>
</evidence>
<feature type="compositionally biased region" description="Basic and acidic residues" evidence="10">
    <location>
        <begin position="4846"/>
        <end position="4856"/>
    </location>
</feature>
<keyword evidence="8 9" id="KW-0539">Nucleus</keyword>
<evidence type="ECO:0000256" key="6">
    <source>
        <dbReference type="ARBA" id="ARBA00022840"/>
    </source>
</evidence>
<dbReference type="GO" id="GO:0000055">
    <property type="term" value="P:ribosomal large subunit export from nucleus"/>
    <property type="evidence" value="ECO:0007669"/>
    <property type="project" value="TreeGrafter"/>
</dbReference>
<feature type="compositionally biased region" description="Acidic residues" evidence="10">
    <location>
        <begin position="4683"/>
        <end position="4697"/>
    </location>
</feature>
<dbReference type="SUPFAM" id="SSF52540">
    <property type="entry name" value="P-loop containing nucleoside triphosphate hydrolases"/>
    <property type="match status" value="6"/>
</dbReference>
<dbReference type="CDD" id="cd00009">
    <property type="entry name" value="AAA"/>
    <property type="match status" value="3"/>
</dbReference>
<dbReference type="FunFam" id="3.40.50.300:FF:000582">
    <property type="entry name" value="Midasin"/>
    <property type="match status" value="1"/>
</dbReference>
<evidence type="ECO:0000259" key="11">
    <source>
        <dbReference type="PROSITE" id="PS50234"/>
    </source>
</evidence>
<feature type="compositionally biased region" description="Basic and acidic residues" evidence="10">
    <location>
        <begin position="4746"/>
        <end position="4785"/>
    </location>
</feature>
<dbReference type="EMBL" id="JANBUL010000097">
    <property type="protein sequence ID" value="KAJ2781638.1"/>
    <property type="molecule type" value="Genomic_DNA"/>
</dbReference>
<dbReference type="SUPFAM" id="SSF53300">
    <property type="entry name" value="vWA-like"/>
    <property type="match status" value="1"/>
</dbReference>
<evidence type="ECO:0000313" key="13">
    <source>
        <dbReference type="Proteomes" id="UP001140217"/>
    </source>
</evidence>
<comment type="caution">
    <text evidence="12">The sequence shown here is derived from an EMBL/GenBank/DDBJ whole genome shotgun (WGS) entry which is preliminary data.</text>
</comment>
<feature type="region of interest" description="Disordered" evidence="10">
    <location>
        <begin position="4305"/>
        <end position="4930"/>
    </location>
</feature>
<dbReference type="FunFam" id="3.40.50.300:FF:000142">
    <property type="entry name" value="Midasin"/>
    <property type="match status" value="1"/>
</dbReference>
<evidence type="ECO:0000256" key="9">
    <source>
        <dbReference type="PIRNR" id="PIRNR010340"/>
    </source>
</evidence>
<dbReference type="InterPro" id="IPR011704">
    <property type="entry name" value="ATPase_dyneun-rel_AAA"/>
</dbReference>
<comment type="subcellular location">
    <subcellularLocation>
        <location evidence="1">Nucleus</location>
        <location evidence="1">Nucleolus</location>
    </subcellularLocation>
    <subcellularLocation>
        <location evidence="2">Nucleus</location>
        <location evidence="2">Nucleoplasm</location>
    </subcellularLocation>
</comment>
<evidence type="ECO:0000256" key="1">
    <source>
        <dbReference type="ARBA" id="ARBA00004604"/>
    </source>
</evidence>
<dbReference type="InterPro" id="IPR002035">
    <property type="entry name" value="VWF_A"/>
</dbReference>
<dbReference type="Proteomes" id="UP001140217">
    <property type="component" value="Unassembled WGS sequence"/>
</dbReference>
<evidence type="ECO:0000256" key="4">
    <source>
        <dbReference type="ARBA" id="ARBA00017143"/>
    </source>
</evidence>
<dbReference type="FunFam" id="3.40.50.300:FF:001384">
    <property type="entry name" value="Midasin"/>
    <property type="match status" value="1"/>
</dbReference>
<gene>
    <name evidence="12" type="primary">MDN1</name>
    <name evidence="12" type="ORF">H4R18_002740</name>
</gene>
<dbReference type="SMART" id="SM00382">
    <property type="entry name" value="AAA"/>
    <property type="match status" value="5"/>
</dbReference>
<dbReference type="GO" id="GO:0030687">
    <property type="term" value="C:preribosome, large subunit precursor"/>
    <property type="evidence" value="ECO:0007669"/>
    <property type="project" value="TreeGrafter"/>
</dbReference>
<evidence type="ECO:0000256" key="8">
    <source>
        <dbReference type="ARBA" id="ARBA00023242"/>
    </source>
</evidence>
<dbReference type="Gene3D" id="3.40.50.300">
    <property type="entry name" value="P-loop containing nucleotide triphosphate hydrolases"/>
    <property type="match status" value="6"/>
</dbReference>
<keyword evidence="6 9" id="KW-0067">ATP-binding</keyword>
<feature type="domain" description="VWFA" evidence="11">
    <location>
        <begin position="5031"/>
        <end position="5237"/>
    </location>
</feature>
<comment type="function">
    <text evidence="9">Nuclear chaperone required for maturation and nuclear export of pre-60S ribosome subunits.</text>
</comment>
<dbReference type="InterPro" id="IPR041190">
    <property type="entry name" value="Midasin_AAA_lid_5"/>
</dbReference>
<dbReference type="PANTHER" id="PTHR48103">
    <property type="entry name" value="MIDASIN-RELATED"/>
    <property type="match status" value="1"/>
</dbReference>
<feature type="compositionally biased region" description="Low complexity" evidence="10">
    <location>
        <begin position="4831"/>
        <end position="4845"/>
    </location>
</feature>
<dbReference type="InterPro" id="IPR027417">
    <property type="entry name" value="P-loop_NTPase"/>
</dbReference>
<dbReference type="InterPro" id="IPR003593">
    <property type="entry name" value="AAA+_ATPase"/>
</dbReference>
<feature type="compositionally biased region" description="Basic and acidic residues" evidence="10">
    <location>
        <begin position="4912"/>
        <end position="4923"/>
    </location>
</feature>
<accession>A0A9W8LHA2</accession>
<feature type="compositionally biased region" description="Basic and acidic residues" evidence="10">
    <location>
        <begin position="4434"/>
        <end position="4458"/>
    </location>
</feature>
<dbReference type="InterPro" id="IPR012099">
    <property type="entry name" value="Midasin"/>
</dbReference>
<dbReference type="PANTHER" id="PTHR48103:SF2">
    <property type="entry name" value="MIDASIN"/>
    <property type="match status" value="1"/>
</dbReference>
<dbReference type="Pfam" id="PF17865">
    <property type="entry name" value="AAA_lid_5"/>
    <property type="match status" value="1"/>
</dbReference>
<protein>
    <recommendedName>
        <fullName evidence="4 9">Midasin</fullName>
    </recommendedName>
</protein>
<name>A0A9W8LHA2_9FUNG</name>
<organism evidence="12 13">
    <name type="scientific">Coemansia javaensis</name>
    <dbReference type="NCBI Taxonomy" id="2761396"/>
    <lineage>
        <taxon>Eukaryota</taxon>
        <taxon>Fungi</taxon>
        <taxon>Fungi incertae sedis</taxon>
        <taxon>Zoopagomycota</taxon>
        <taxon>Kickxellomycotina</taxon>
        <taxon>Kickxellomycetes</taxon>
        <taxon>Kickxellales</taxon>
        <taxon>Kickxellaceae</taxon>
        <taxon>Coemansia</taxon>
    </lineage>
</organism>
<dbReference type="Pfam" id="PF17867">
    <property type="entry name" value="AAA_lid_7"/>
    <property type="match status" value="2"/>
</dbReference>
<feature type="compositionally biased region" description="Basic and acidic residues" evidence="10">
    <location>
        <begin position="4583"/>
        <end position="4595"/>
    </location>
</feature>
<evidence type="ECO:0000256" key="10">
    <source>
        <dbReference type="SAM" id="MobiDB-lite"/>
    </source>
</evidence>
<comment type="similarity">
    <text evidence="3 9">Belongs to the midasin family.</text>
</comment>
<dbReference type="InterPro" id="IPR040848">
    <property type="entry name" value="AAA_lid_7"/>
</dbReference>
<reference evidence="12" key="1">
    <citation type="submission" date="2022-07" db="EMBL/GenBank/DDBJ databases">
        <title>Phylogenomic reconstructions and comparative analyses of Kickxellomycotina fungi.</title>
        <authorList>
            <person name="Reynolds N.K."/>
            <person name="Stajich J.E."/>
            <person name="Barry K."/>
            <person name="Grigoriev I.V."/>
            <person name="Crous P."/>
            <person name="Smith M.E."/>
        </authorList>
    </citation>
    <scope>NUCLEOTIDE SEQUENCE</scope>
    <source>
        <strain evidence="12">NBRC 105414</strain>
    </source>
</reference>
<dbReference type="FunFam" id="3.40.50.300:FF:004102">
    <property type="entry name" value="Uncharacterized protein"/>
    <property type="match status" value="1"/>
</dbReference>
<proteinExistence type="inferred from homology"/>
<feature type="region of interest" description="Disordered" evidence="10">
    <location>
        <begin position="1"/>
        <end position="45"/>
    </location>
</feature>
<dbReference type="PROSITE" id="PS50234">
    <property type="entry name" value="VWFA"/>
    <property type="match status" value="1"/>
</dbReference>
<evidence type="ECO:0000256" key="2">
    <source>
        <dbReference type="ARBA" id="ARBA00004642"/>
    </source>
</evidence>
<dbReference type="GO" id="GO:0016887">
    <property type="term" value="F:ATP hydrolysis activity"/>
    <property type="evidence" value="ECO:0007669"/>
    <property type="project" value="InterPro"/>
</dbReference>
<dbReference type="GO" id="GO:0005730">
    <property type="term" value="C:nucleolus"/>
    <property type="evidence" value="ECO:0007669"/>
    <property type="project" value="UniProtKB-SubCell"/>
</dbReference>
<sequence length="5245" mass="549886">MTQTAADLVEDGLERLELATQHQQSGEAHASDSEMDADERGGGVCKGEDDSIVDVDPLSVDLPAAVRQLVALAERIEAPDEARRIVEQLAQWAGDPDGDGAGAVLDRVSALLLAEGLGQRAIEPLRAERGPAEWTDGRLTMAVATVFRPLLVDLAARWAQPAAAAVRHLGPHVSAARARLCVAYAAGCLLPTAPQIRSLVADYFGSDEPAVAVEAGAGADETAHRLVVMWRLLRLMPEAARGAEAALALLMGPGAGDGLVRLLACECLCLARGESDRGRAQLTATLGLSADTVARARAWLVGGEQRFAEAAAAQMARQNRAALAQGVWQAVPSGRREWVDEAALSRGVACVGGVLLHAHEAAEPGTEPEPGPGTEPEPEAELVVTATVARNVRAMALAASRGEPVLLQGAAGSGKTSLVEWVARRTGNRLVAVHVSGSMDAKVLLGSYVTTQQAGAFEWRAGLLATAVAEGQWMLIENIDLAPADVIQTLQPLVESQTLFVASRGEAIRAHARFRLFATLSTAARGGSAPRRSTAAAAAAATAATAGGLLGSSTWTRLEIGPLDGDYPQIIGGVFPGLAADADALARAFRSEAVDVLAMREADYERWCAAVRRIGAVFGVAAQRADQFIAQHSPAVAAAGRTLRIGRAALPMGDGGGGGSSSSSGPPGAAPFADTRHARCLLERVAAAVQRSEPVLLVGETGTGKTAAVQRLAALAGRSLAVFNLSQQSDASDLLGGFRPVDVGRVARQLRETFDALFGRTLSVRKNAGFLERARTAFGRRDWKRLAALYRAAAGNARQMIAAAREAGPAICGGGGGGADQITGAPRAKRPRLAAGGADVDALEAEWDAFSERVAAFDAARGARIAFHFAEGALVRAARTGGWILLDEVNLAAAETLACLGGVLQRDRALLLAETGARVRCHAAFRLFACMNPANDVGKRDLPPGLRSGFAEIFVHAPDGAADDLLAIVRAHLPATAPAALCHRVIAFYRAAKALAAEHRLVDGAGQRPHYSLRTLTRALAYARRQAAAYSLPRALYDGLAMAFATQLDPATQAVLRPELHAVFAGADVAQMLRHVPPAPKAGGPAVLVQGFWLPVLDAEAAERAGDDAAAAAAAFVVTASVEAKLQALARAAMCGRHPVLIQGPTSAGKTSMVHHLARRTGHRLVRINNHEHTDLQEYLGAYASASDGQLEFREGLLVQALRHGHWLVLDELNLAPSDVLEALNRLLDDNRELLVPETQEVVRPHPHFMLFATQNPAGLYGGRKALSRAFRSRFVELHFDDIPEPELQHIIVDSCRVPPSHARLLVGAYRALTQARAHARIFEARHGLVTLRDLFRWAGRRAASRDELAEHGFMLLAERTRTAADKQAVRRAIERVFYGEADDGAGAGAGAAAAHSRVRRAIDVDALYSEERLRAMPEFQRLAELGAAAADVAWTRAMRRLFVLAALCLRFDEPVLLVGETGCGKTTVCQLLAAARGSALHTVNCHRNTEAADILGGQRPVRAGDDSNGAALFAWHDGPLVQAMRAGAVFLMDELNLADDSVLERLNSVLEPARTLVLAEHAGEAVVGAAGFAFAATMNPGGDYGKRELSPALRNRFTELWAPEAGDGDGDVDDLRLILGCRLRPAGVPDAERWADAMLRFVAWLRDDLRALPRPLSLRDYLFWAGFVGGTHARLGVAPAVVHGACLALLDAVGAQGSALAIGLRSADAVRAECVARVRALAGWLEPALGVEPARTLAESVRAAAVVAADRDHAGHVAIGPFLVPAGPLGAGSSSSDSGAGPLALDAPTTLDNAVRVARAMQVGRPLLLEGSPGVGKTALVGALARLAGQRLVRINLSDQTDLADLFGTDLPAGDGFAWRAAPFLEALQRGDWVLLDEINLAPQSVLEGLNSCLDHRGTAYIAELDREFAVAAGFRVFAAQNPLAQGGGRKGLPRSFVNRFTQVHVAELRRDDLQAICARAFAHCAPAAATARVLEFNRRMHDATMGARTREFGAAGAPWEFNLRDVTRLMELVGRAAGGSLGAAVDGAVRLLYEQRMRTPRDRQHVRALFGAVFGRALAAGAPTVQASDAWLQIGDAGLPRHGGGGGSATAAPPRVRCLRARLPALEALARCVEMRWMAILVGAAGCGKTALVRWLAAATGNRLVEVALTAGTDTGEILGGFEQVDAQRHCARVLRQARAAAARLAAGAALSPEAAARAARALALCAQAERCGDDVRRAGALAADVAREADDAALAAGAAALARLQSAGRFEWVDGVLVEALERGHWLLLDRANLCSAAVLDRLNGLLEPGGVLHVGEDPGRAGPVVPHPRFRIFMAVDPRHGELSRAMRNRGVEICVLPAEDPGVEAEAAAAVARAVAGAAGAGCPGQARSLADAAHQAALAAERIQRGAAAAAEEPPVEMTPSLEPPARDVVEAVGVWQARLISGSGDREAPLLAALAAVAPGPAAPGAAVLRALVDAGSLGARLLTHPALDAAIGRARDAAARAAGLDGEAAAAAPALAALGGAAARALAQDAWHAALMAALRFWRERAAAEHWRPGGRDARDAVLRRPGADAQRAQACFGVADGCAQLVAAWEAAAADAAAASGALAVLGGVRAAHRMQARLQRLLAAGDAPPSDEAVALAAIAAAARDVAAAAAAPAAVAARAAALAAAAAPLAADASRSARVWARCHPATLSDARARRLEARLERALAAALPPETRASAVEALALLYAAARRPSADRIVEAVARFVDALPADEHGPPADPADPAEPAPADVLAAVAGLAAWRDVLRAAAAVAVGGASPAATAELRALVARAGPQWPVLRTRLAWAAHEEPGPLLLLPLLGEAAFAWCGGVADGPPHALGRAVATELAWRGAQALHGCALAAHPRAVAESRALCRALATFRPPAGSAATDAALSAALRAAAAAAEDGDGADSGHSIIHADDDEAACVALAEAAVALLEASVPARPVDPAAAAHTRRAWLGEDAAAARADAAAHDAVQRAMAGVADGSAAAPFLRAAAELEQQRARIAHVHRPADARFADLWRDAHALAAQLGPRVRAVCAGLRAATAAAALATACGAEQALAATLAQFEQRARARHFGGLRDAAQLWCLCARLVGGALARLAELSRRRCVAAGDVGAAELAAELYAQPALPGAALAAAPATARMVQALDRLKVAAYAGGDPAHAYGALLAALLGRVVLGVQVRGALGPAELAALDAVLRDAHATHRRAEAERRRAAAEAASLFRHRGAAASAKDDDDALLREVFPAYDDVLGDAAAADEGPADPAAAPGFHDVVPDAVAAIAACHRYVALHFGALVPRADVRPALVAGAPRRALLLAAALARAQPALPTLLPRGADGALRGANMVSAALATATPAAASPWAGAGAEHVYDFYHDPAPHEAVLVRPVADAVAARAQALLAEWPDHAVLQRIAAMARRLAQLPVAAPLAQLLAAVEQLHAQAQDWEAYASRDVSMAAQLHDAARLIVRWRQAELAAWPHLLRAQELQAARRADEWWFGLYASLAGAAPAALADLVAAVDHFMQGSPAGEFRARLNLLCAFAAHRRALLAAQAQAQDDAGGSGCCGAPDSVLGPLVNAIGYYAQYAPCIARHLDAAKAAIAKDLAQYVRISSWTDVNPAALRASAQKTHRHLARCVRRWREALAQPIFQIVEAARQAAIASARVPRAPVVPLPLPDAGLEVPPPRRISEAAAALPWAAPGLAVDPAAALAAARLASSAGVPRVLEASAAAMARLARLMADSPVFGPQAAPLAGVLESFAESIVGDVAHFQAMETPRHLVKPAAAAAATPATEPRPKKHLAKSRAARKAEAEAPAPAFVEDAEERQRLARRFWGEQRNLRRARMKEILRALQDIGLKRRRAADDAAAAAGAGLVGLAAAMGRRPLDVAAWHDALATAARASPCAVHRDSHAAADAWRLADAAFFQFAAQMAQLRSAAHEDHSPELNTQQAAAVVALMESLARHVAADRDAAAGLLDAAAAWTMASTPWAALPPAAADDADDDDDGSTAERVEIEPLRRAADGLVVLLEQFFSAARTVTEADGWGDSAPLVARAVASLEQAAPRVAHAHAMLATADAARIAAHVAGVASADAATLLAEAPVARNAVCEMRAAAAALAAALQPAAEAGLDRGLLEPWLRPIHDALGQAQAQLEASDGNGGIMDAPSQAADLAGRWVTAVMNAWQAVHAAEQQFSAALSADTNAWGLAPKELLHRTALAQQLVLALRLPVMHALCRQLTRAVAASGLLRAPQWRALATRVVRPWVVQYSLMVQHVVALYARFHRSLSQFALTTATCLTSVLVHGLGSTEDGEPETERGADAMQSGMGVGEGSTAGAKNVSDEIEGEDQVEGLRGDQPEDPNDANEPATNEDAIDMSNDFDGALGDADLESDDDDSDKDTEDEDQEQDLDEQMGDVDPTDPTSLDDKLWDDEKDDPARDEKKEDSKVDSKAQSKKKDETDIVAADDEDNAAKDGSKDPDATKDGDEDMSGSDDSGDDDDDDEEDGDGSDLDGRVNQDTLDRMADADDAGEQLEMPDDLDMGGEEGDEADESMSEDDGIDADMGELSDDEPIEQKPSAMDEDEAEPGKDNAEERAADDNDDQDAPGKDDAVDAQDADEGLGAESGGEDEAGGSDADSDTAGSEPGEEDEDNERQAMGEDAPEEAKEHSGAHKPTHGVDSAMNMDGTEDLAPDTAAEESQDAVQKPSDAPDAGTKQLPSQGAAAQDPSVQQQPQPQDQPQPDDAGPEPAPERTLADVIEKWERRLNIAMHDADTEQPERQPEPAKEDDRAQDDEAQPAATEFEHVAQDEAFDKVALADAEDHHQPMDLDAEDAQQQQQQQQQEQQEQPQKQDDGDRPTEQRAPAPNPQQHLPPGDGADMASAAQMLQAKGDPDAMDLGSDDGEAGADQTGPGGEHAQDPAGDKAEPEPEPDAVDVEQLREELEQATAAWRADQQDSGRALELWQAYTQLTHELSLMLTEQLRLILTPTQATQLRGDYRTGKRLNMKRIIPYIASEFRKDKIWLRRTKPARREYQVMVALDNSKSMAQTPQAVELAYETLALVTTALTQLEVGQLSVVSFGERVGLLHPFDAPFDAEAGAHVLSRFTFADDRTDVVQLMDASLRLFEAAGAGATNEDLWRLQLVISDGVCQDHPRLLRQVRAATDQRVMTVFIVLDRSALGPAAGDADKDSIMNTQHVSFVTGPDGRMEMRVERYLDTFPFQYYVVLRDIHGLPAVLAETLRQYFSLMG</sequence>
<dbReference type="PIRSF" id="PIRSF010340">
    <property type="entry name" value="Midasin"/>
    <property type="match status" value="1"/>
</dbReference>
<keyword evidence="7 9" id="KW-0143">Chaperone</keyword>
<dbReference type="GO" id="GO:0000027">
    <property type="term" value="P:ribosomal large subunit assembly"/>
    <property type="evidence" value="ECO:0007669"/>
    <property type="project" value="InterPro"/>
</dbReference>
<dbReference type="InterPro" id="IPR036465">
    <property type="entry name" value="vWFA_dom_sf"/>
</dbReference>
<feature type="compositionally biased region" description="Basic and acidic residues" evidence="10">
    <location>
        <begin position="4468"/>
        <end position="4482"/>
    </location>
</feature>
<feature type="compositionally biased region" description="Basic and acidic residues" evidence="10">
    <location>
        <begin position="4798"/>
        <end position="4809"/>
    </location>
</feature>
<dbReference type="GO" id="GO:0005654">
    <property type="term" value="C:nucleoplasm"/>
    <property type="evidence" value="ECO:0007669"/>
    <property type="project" value="UniProtKB-SubCell"/>
</dbReference>
<dbReference type="OrthoDB" id="5186at2759"/>
<feature type="compositionally biased region" description="Basic and acidic residues" evidence="10">
    <location>
        <begin position="4509"/>
        <end position="4523"/>
    </location>
</feature>